<feature type="region of interest" description="Disordered" evidence="1">
    <location>
        <begin position="37"/>
        <end position="62"/>
    </location>
</feature>
<accession>A0A5E8UWD3</accession>
<protein>
    <submittedName>
        <fullName evidence="2">Uncharacterized protein</fullName>
    </submittedName>
</protein>
<evidence type="ECO:0000256" key="1">
    <source>
        <dbReference type="SAM" id="MobiDB-lite"/>
    </source>
</evidence>
<dbReference type="AlphaFoldDB" id="A0A5E8UWD3"/>
<proteinExistence type="predicted"/>
<reference evidence="2 3" key="2">
    <citation type="submission" date="2013-04" db="EMBL/GenBank/DDBJ databases">
        <authorList>
            <person name="Fiebig A."/>
            <person name="Pradella S."/>
            <person name="Wagner-Doebler I."/>
        </authorList>
    </citation>
    <scope>NUCLEOTIDE SEQUENCE [LARGE SCALE GENOMIC DNA]</scope>
    <source>
        <strain evidence="3">DSM 17067 / NCIMB 14079 / DFL-11</strain>
    </source>
</reference>
<name>A0A5E8UWD3_ROSAD</name>
<reference evidence="2 3" key="1">
    <citation type="submission" date="2008-01" db="EMBL/GenBank/DDBJ databases">
        <authorList>
            <person name="Wagner-Dobler I."/>
            <person name="Ferriera S."/>
            <person name="Johnson J."/>
            <person name="Kravitz S."/>
            <person name="Beeson K."/>
            <person name="Sutton G."/>
            <person name="Rogers Y.-H."/>
            <person name="Friedman R."/>
            <person name="Frazier M."/>
            <person name="Venter J.C."/>
        </authorList>
    </citation>
    <scope>NUCLEOTIDE SEQUENCE [LARGE SCALE GENOMIC DNA]</scope>
    <source>
        <strain evidence="3">DSM 17067 / NCIMB 14079 / DFL-11</strain>
    </source>
</reference>
<dbReference type="Proteomes" id="UP000004703">
    <property type="component" value="Chromosome"/>
</dbReference>
<evidence type="ECO:0000313" key="3">
    <source>
        <dbReference type="Proteomes" id="UP000004703"/>
    </source>
</evidence>
<gene>
    <name evidence="2" type="ORF">SADFL11_00039680</name>
</gene>
<dbReference type="EMBL" id="ACCU02000003">
    <property type="protein sequence ID" value="RMX61857.1"/>
    <property type="molecule type" value="Genomic_DNA"/>
</dbReference>
<feature type="compositionally biased region" description="Basic and acidic residues" evidence="1">
    <location>
        <begin position="42"/>
        <end position="56"/>
    </location>
</feature>
<comment type="caution">
    <text evidence="2">The sequence shown here is derived from an EMBL/GenBank/DDBJ whole genome shotgun (WGS) entry which is preliminary data.</text>
</comment>
<organism evidence="2 3">
    <name type="scientific">Roseibium alexandrii (strain DSM 17067 / NCIMB 14079 / DFL-11)</name>
    <name type="common">Labrenzia alexandrii</name>
    <dbReference type="NCBI Taxonomy" id="244592"/>
    <lineage>
        <taxon>Bacteria</taxon>
        <taxon>Pseudomonadati</taxon>
        <taxon>Pseudomonadota</taxon>
        <taxon>Alphaproteobacteria</taxon>
        <taxon>Hyphomicrobiales</taxon>
        <taxon>Stappiaceae</taxon>
        <taxon>Roseibium</taxon>
    </lineage>
</organism>
<evidence type="ECO:0000313" key="2">
    <source>
        <dbReference type="EMBL" id="RMX61857.1"/>
    </source>
</evidence>
<sequence length="103" mass="11954">MQDHRSKRSRTPHEDVLVEDLVPRIAQELHKRFAARLAAKPESQHKSVLRSEDTRRPRNNRAHRHVPVYIPLSNPSDYCERYQCAPLPFNLFHGNATPPAGIR</sequence>